<dbReference type="EMBL" id="CDGG01000001">
    <property type="protein sequence ID" value="CEI81358.1"/>
    <property type="molecule type" value="Genomic_DNA"/>
</dbReference>
<sequence length="49" mass="5355">MKLVDKTKMETEGVEPSSRDIATQVSTRLVGILSFAHMSACQQASMELV</sequence>
<gene>
    <name evidence="1" type="ORF">BN997_01178</name>
</gene>
<keyword evidence="2" id="KW-1185">Reference proteome</keyword>
<reference evidence="1 2" key="1">
    <citation type="submission" date="2014-11" db="EMBL/GenBank/DDBJ databases">
        <authorList>
            <person name="Urmite Genomes Urmite Genomes"/>
        </authorList>
    </citation>
    <scope>NUCLEOTIDE SEQUENCE [LARGE SCALE GENOMIC DNA]</scope>
    <source>
        <strain evidence="1 2">Oc5</strain>
    </source>
</reference>
<dbReference type="AlphaFoldDB" id="A0A0A1ME75"/>
<dbReference type="Proteomes" id="UP000040453">
    <property type="component" value="Unassembled WGS sequence"/>
</dbReference>
<evidence type="ECO:0000313" key="1">
    <source>
        <dbReference type="EMBL" id="CEI81358.1"/>
    </source>
</evidence>
<accession>A0A0A1ME75</accession>
<evidence type="ECO:0000313" key="2">
    <source>
        <dbReference type="Proteomes" id="UP000040453"/>
    </source>
</evidence>
<proteinExistence type="predicted"/>
<protein>
    <submittedName>
        <fullName evidence="1">Uncharacterized protein</fullName>
    </submittedName>
</protein>
<organism evidence="1 2">
    <name type="scientific">Oceanobacillus oncorhynchi</name>
    <dbReference type="NCBI Taxonomy" id="545501"/>
    <lineage>
        <taxon>Bacteria</taxon>
        <taxon>Bacillati</taxon>
        <taxon>Bacillota</taxon>
        <taxon>Bacilli</taxon>
        <taxon>Bacillales</taxon>
        <taxon>Bacillaceae</taxon>
        <taxon>Oceanobacillus</taxon>
    </lineage>
</organism>
<name>A0A0A1ME75_9BACI</name>